<sequence length="48" mass="5395">MPAPITGFTRVGTFIEVEGKTTRRETTNGNATAEDDFFSGERCQRSRR</sequence>
<protein>
    <submittedName>
        <fullName evidence="2">Uncharacterized protein</fullName>
    </submittedName>
</protein>
<evidence type="ECO:0000256" key="1">
    <source>
        <dbReference type="SAM" id="MobiDB-lite"/>
    </source>
</evidence>
<dbReference type="PATRIC" id="fig|993516.3.peg.1362"/>
<feature type="region of interest" description="Disordered" evidence="1">
    <location>
        <begin position="22"/>
        <end position="48"/>
    </location>
</feature>
<evidence type="ECO:0000313" key="2">
    <source>
        <dbReference type="EMBL" id="ELP34785.1"/>
    </source>
</evidence>
<evidence type="ECO:0000313" key="3">
    <source>
        <dbReference type="Proteomes" id="UP000010959"/>
    </source>
</evidence>
<comment type="caution">
    <text evidence="2">The sequence shown here is derived from an EMBL/GenBank/DDBJ whole genome shotgun (WGS) entry which is preliminary data.</text>
</comment>
<reference evidence="2 3" key="1">
    <citation type="journal article" date="2013" name="Mar. Genomics">
        <title>Expression of sulfatases in Rhodopirellula baltica and the diversity of sulfatases in the genus Rhodopirellula.</title>
        <authorList>
            <person name="Wegner C.E."/>
            <person name="Richter-Heitmann T."/>
            <person name="Klindworth A."/>
            <person name="Klockow C."/>
            <person name="Richter M."/>
            <person name="Achstetter T."/>
            <person name="Glockner F.O."/>
            <person name="Harder J."/>
        </authorList>
    </citation>
    <scope>NUCLEOTIDE SEQUENCE [LARGE SCALE GENOMIC DNA]</scope>
    <source>
        <strain evidence="2 3">SWK14</strain>
    </source>
</reference>
<dbReference type="Proteomes" id="UP000010959">
    <property type="component" value="Unassembled WGS sequence"/>
</dbReference>
<organism evidence="2 3">
    <name type="scientific">Rhodopirellula baltica SWK14</name>
    <dbReference type="NCBI Taxonomy" id="993516"/>
    <lineage>
        <taxon>Bacteria</taxon>
        <taxon>Pseudomonadati</taxon>
        <taxon>Planctomycetota</taxon>
        <taxon>Planctomycetia</taxon>
        <taxon>Pirellulales</taxon>
        <taxon>Pirellulaceae</taxon>
        <taxon>Rhodopirellula</taxon>
    </lineage>
</organism>
<proteinExistence type="predicted"/>
<dbReference type="AlphaFoldDB" id="L7CLN9"/>
<dbReference type="EMBL" id="AMWG01000023">
    <property type="protein sequence ID" value="ELP34785.1"/>
    <property type="molecule type" value="Genomic_DNA"/>
</dbReference>
<name>L7CLN9_RHOBT</name>
<gene>
    <name evidence="2" type="ORF">RBSWK_01292</name>
</gene>
<accession>L7CLN9</accession>